<gene>
    <name evidence="3" type="ORF">HS1_000977</name>
</gene>
<reference evidence="3 4" key="1">
    <citation type="submission" date="2015-10" db="EMBL/GenBank/DDBJ databases">
        <title>Candidatus Desulfofervidus auxilii, a hydrogenotrophic sulfate-reducing bacterium involved in the thermophilic anaerobic oxidation of methane.</title>
        <authorList>
            <person name="Krukenberg V."/>
            <person name="Richter M."/>
            <person name="Wegener G."/>
        </authorList>
    </citation>
    <scope>NUCLEOTIDE SEQUENCE [LARGE SCALE GENOMIC DNA]</scope>
    <source>
        <strain evidence="3 4">HS1</strain>
    </source>
</reference>
<evidence type="ECO:0000256" key="2">
    <source>
        <dbReference type="SAM" id="MobiDB-lite"/>
    </source>
</evidence>
<dbReference type="GO" id="GO:0003697">
    <property type="term" value="F:single-stranded DNA binding"/>
    <property type="evidence" value="ECO:0007669"/>
    <property type="project" value="InterPro"/>
</dbReference>
<dbReference type="RefSeq" id="WP_066061759.1">
    <property type="nucleotide sequence ID" value="NZ_CP013015.1"/>
</dbReference>
<dbReference type="InterPro" id="IPR013742">
    <property type="entry name" value="Whirly"/>
</dbReference>
<dbReference type="Gene3D" id="2.30.31.10">
    <property type="entry name" value="Transcriptional Coactivator Pc4, Chain A"/>
    <property type="match status" value="1"/>
</dbReference>
<dbReference type="EMBL" id="CP013015">
    <property type="protein sequence ID" value="AMM40781.1"/>
    <property type="molecule type" value="Genomic_DNA"/>
</dbReference>
<proteinExistence type="predicted"/>
<sequence>MNYPIYRSKAALRFTLSRTNSAFIEAAPTIPGREQQQVQKGERKYDWQNQKLSMAVSSEELLAIAAACESLRVKGTSPLPPLYHDPKKGNYNGNPKQFRIDPYTNQTSKTPFIAIANLSETEMGKQTRRFSIGLTYANLYAIQVFATRAASIMLDWNSPYSEKEEVTPEKDETPQPEKTPEPEEEIIQEEISEDDIPF</sequence>
<accession>A0A7U4QK16</accession>
<keyword evidence="4" id="KW-1185">Reference proteome</keyword>
<dbReference type="Proteomes" id="UP000070560">
    <property type="component" value="Chromosome"/>
</dbReference>
<name>A0A7U4QK16_DESA2</name>
<dbReference type="InterPro" id="IPR009044">
    <property type="entry name" value="ssDNA-bd_transcriptional_reg"/>
</dbReference>
<feature type="region of interest" description="Disordered" evidence="2">
    <location>
        <begin position="159"/>
        <end position="198"/>
    </location>
</feature>
<keyword evidence="1" id="KW-0809">Transit peptide</keyword>
<evidence type="ECO:0000313" key="3">
    <source>
        <dbReference type="EMBL" id="AMM40781.1"/>
    </source>
</evidence>
<feature type="compositionally biased region" description="Basic and acidic residues" evidence="2">
    <location>
        <begin position="161"/>
        <end position="181"/>
    </location>
</feature>
<dbReference type="GO" id="GO:0006355">
    <property type="term" value="P:regulation of DNA-templated transcription"/>
    <property type="evidence" value="ECO:0007669"/>
    <property type="project" value="InterPro"/>
</dbReference>
<dbReference type="GO" id="GO:0006952">
    <property type="term" value="P:defense response"/>
    <property type="evidence" value="ECO:0007669"/>
    <property type="project" value="InterPro"/>
</dbReference>
<dbReference type="AlphaFoldDB" id="A0A7U4QK16"/>
<protein>
    <submittedName>
        <fullName evidence="3">Plant transcription factor</fullName>
    </submittedName>
</protein>
<evidence type="ECO:0000313" key="4">
    <source>
        <dbReference type="Proteomes" id="UP000070560"/>
    </source>
</evidence>
<dbReference type="KEGG" id="daw:HS1_000977"/>
<evidence type="ECO:0000256" key="1">
    <source>
        <dbReference type="ARBA" id="ARBA00022946"/>
    </source>
</evidence>
<feature type="compositionally biased region" description="Acidic residues" evidence="2">
    <location>
        <begin position="182"/>
        <end position="198"/>
    </location>
</feature>
<dbReference type="Pfam" id="PF08536">
    <property type="entry name" value="Whirly"/>
    <property type="match status" value="1"/>
</dbReference>
<organism evidence="3 4">
    <name type="scientific">Desulfofervidus auxilii</name>
    <dbReference type="NCBI Taxonomy" id="1621989"/>
    <lineage>
        <taxon>Bacteria</taxon>
        <taxon>Pseudomonadati</taxon>
        <taxon>Thermodesulfobacteriota</taxon>
        <taxon>Candidatus Desulfofervidia</taxon>
        <taxon>Candidatus Desulfofervidales</taxon>
        <taxon>Candidatus Desulfofervidaceae</taxon>
        <taxon>Candidatus Desulfofervidus</taxon>
    </lineage>
</organism>